<dbReference type="OrthoDB" id="2607853at2"/>
<evidence type="ECO:0000313" key="2">
    <source>
        <dbReference type="Proteomes" id="UP000367750"/>
    </source>
</evidence>
<dbReference type="Proteomes" id="UP000367750">
    <property type="component" value="Unassembled WGS sequence"/>
</dbReference>
<name>A0A5J5GBQ3_9BACL</name>
<dbReference type="RefSeq" id="WP_150457761.1">
    <property type="nucleotide sequence ID" value="NZ_VYKK01000008.1"/>
</dbReference>
<organism evidence="1 2">
    <name type="scientific">Paenibacillus spiritus</name>
    <dbReference type="NCBI Taxonomy" id="2496557"/>
    <lineage>
        <taxon>Bacteria</taxon>
        <taxon>Bacillati</taxon>
        <taxon>Bacillota</taxon>
        <taxon>Bacilli</taxon>
        <taxon>Bacillales</taxon>
        <taxon>Paenibacillaceae</taxon>
        <taxon>Paenibacillus</taxon>
    </lineage>
</organism>
<evidence type="ECO:0000313" key="1">
    <source>
        <dbReference type="EMBL" id="KAA9005448.1"/>
    </source>
</evidence>
<protein>
    <submittedName>
        <fullName evidence="1">Uncharacterized protein</fullName>
    </submittedName>
</protein>
<proteinExistence type="predicted"/>
<gene>
    <name evidence="1" type="ORF">F4V43_08245</name>
</gene>
<keyword evidence="2" id="KW-1185">Reference proteome</keyword>
<dbReference type="AlphaFoldDB" id="A0A5J5GBQ3"/>
<comment type="caution">
    <text evidence="1">The sequence shown here is derived from an EMBL/GenBank/DDBJ whole genome shotgun (WGS) entry which is preliminary data.</text>
</comment>
<sequence length="263" mass="29830">MALITLLSLFGCGKSRDERAADRIVEALQEKYGEEFVLDGIGGSWGTMNPNTLKAIARPKADPTLKVPVEITKDLKQIYDQYLNQRVARSEEPKIQELARKHWPDARIVNVNDTRLAYPESSDTSMTYPEFLKQNPSNTLLVKVYLDASGYVDPKGNMDQEAEIAKYLAFAEELAASGYVSSRISWVYLTPDAFSRLEEAKQSASSVDAFFNEEEEETGVPRMITRVGCEIDASGRVKQTKAELQAYLDQWREKRLESLHHWR</sequence>
<accession>A0A5J5GBQ3</accession>
<reference evidence="1 2" key="1">
    <citation type="submission" date="2019-09" db="EMBL/GenBank/DDBJ databases">
        <title>Bacillus ochoae sp. nov., Paenibacillus whitsoniae sp. nov., Paenibacillus spiritus sp. nov. Isolated from the Mars Exploration Rover during spacecraft assembly.</title>
        <authorList>
            <person name="Seuylemezian A."/>
            <person name="Vaishampayan P."/>
        </authorList>
    </citation>
    <scope>NUCLEOTIDE SEQUENCE [LARGE SCALE GENOMIC DNA]</scope>
    <source>
        <strain evidence="1 2">MER_111</strain>
    </source>
</reference>
<dbReference type="EMBL" id="VYKK01000008">
    <property type="protein sequence ID" value="KAA9005448.1"/>
    <property type="molecule type" value="Genomic_DNA"/>
</dbReference>